<dbReference type="InterPro" id="IPR041551">
    <property type="entry name" value="RE_BsaWI"/>
</dbReference>
<proteinExistence type="predicted"/>
<dbReference type="Proteomes" id="UP000177177">
    <property type="component" value="Unassembled WGS sequence"/>
</dbReference>
<comment type="caution">
    <text evidence="2">The sequence shown here is derived from an EMBL/GenBank/DDBJ whole genome shotgun (WGS) entry which is preliminary data.</text>
</comment>
<protein>
    <recommendedName>
        <fullName evidence="1">BsaWI restriction endonuclease type 2 domain-containing protein</fullName>
    </recommendedName>
</protein>
<name>A0A1G2KXN4_9BACT</name>
<feature type="domain" description="BsaWI restriction endonuclease type 2" evidence="1">
    <location>
        <begin position="142"/>
        <end position="197"/>
    </location>
</feature>
<evidence type="ECO:0000259" key="1">
    <source>
        <dbReference type="Pfam" id="PF18643"/>
    </source>
</evidence>
<organism evidence="2 3">
    <name type="scientific">Candidatus Sungbacteria bacterium RIFCSPHIGHO2_02_FULL_53_17</name>
    <dbReference type="NCBI Taxonomy" id="1802275"/>
    <lineage>
        <taxon>Bacteria</taxon>
        <taxon>Candidatus Sungiibacteriota</taxon>
    </lineage>
</organism>
<gene>
    <name evidence="2" type="ORF">A3C92_04010</name>
</gene>
<accession>A0A1G2KXN4</accession>
<evidence type="ECO:0000313" key="2">
    <source>
        <dbReference type="EMBL" id="OHA04177.1"/>
    </source>
</evidence>
<dbReference type="Pfam" id="PF18643">
    <property type="entry name" value="RE_BsaWI"/>
    <property type="match status" value="1"/>
</dbReference>
<dbReference type="AlphaFoldDB" id="A0A1G2KXN4"/>
<dbReference type="EMBL" id="MHQN01000002">
    <property type="protein sequence ID" value="OHA04177.1"/>
    <property type="molecule type" value="Genomic_DNA"/>
</dbReference>
<sequence>MENSNWNKSQENEFKKVIKKFFDDKISDALKGADDPLHIGDSLADLLKNSDEDVLEIITPRAVRKWASARTFPKWQQILKDPQMIVELREIGKSIANTMRPLAGNSFASWVATILNKYLEQQDIPLQALTSGKVRNALAKEFIHKTGKRGVRDYKPDIDIVLVRIDLSNKPVAIISAKTTLAERIMQTISWSRYLKTPILLVTAWETFESGTNRERVQELDGVYVCNTKVKEYGNIKRFSKIAEDLRKFAR</sequence>
<reference evidence="2 3" key="1">
    <citation type="journal article" date="2016" name="Nat. Commun.">
        <title>Thousands of microbial genomes shed light on interconnected biogeochemical processes in an aquifer system.</title>
        <authorList>
            <person name="Anantharaman K."/>
            <person name="Brown C.T."/>
            <person name="Hug L.A."/>
            <person name="Sharon I."/>
            <person name="Castelle C.J."/>
            <person name="Probst A.J."/>
            <person name="Thomas B.C."/>
            <person name="Singh A."/>
            <person name="Wilkins M.J."/>
            <person name="Karaoz U."/>
            <person name="Brodie E.L."/>
            <person name="Williams K.H."/>
            <person name="Hubbard S.S."/>
            <person name="Banfield J.F."/>
        </authorList>
    </citation>
    <scope>NUCLEOTIDE SEQUENCE [LARGE SCALE GENOMIC DNA]</scope>
</reference>
<evidence type="ECO:0000313" key="3">
    <source>
        <dbReference type="Proteomes" id="UP000177177"/>
    </source>
</evidence>